<proteinExistence type="predicted"/>
<gene>
    <name evidence="2" type="ORF">COCCU_09505</name>
</gene>
<evidence type="ECO:0000313" key="3">
    <source>
        <dbReference type="Proteomes" id="UP000424462"/>
    </source>
</evidence>
<keyword evidence="1" id="KW-0812">Transmembrane</keyword>
<feature type="transmembrane region" description="Helical" evidence="1">
    <location>
        <begin position="7"/>
        <end position="25"/>
    </location>
</feature>
<dbReference type="AlphaFoldDB" id="A0A6B8W979"/>
<keyword evidence="1" id="KW-1133">Transmembrane helix</keyword>
<dbReference type="RefSeq" id="WP_156231264.1">
    <property type="nucleotide sequence ID" value="NZ_CP046455.1"/>
</dbReference>
<dbReference type="KEGG" id="cok:COCCU_09505"/>
<protein>
    <submittedName>
        <fullName evidence="2">Uncharacterized protein</fullName>
    </submittedName>
</protein>
<evidence type="ECO:0000256" key="1">
    <source>
        <dbReference type="SAM" id="Phobius"/>
    </source>
</evidence>
<reference evidence="2 3" key="1">
    <citation type="submission" date="2019-11" db="EMBL/GenBank/DDBJ databases">
        <title>Complete genome sequence of Corynebacterium kalinowskii 1959, a novel Corynebacterium species isolated from soil of a small paddock in Vilsendorf, Germany.</title>
        <authorList>
            <person name="Schaffert L."/>
            <person name="Ruwe M."/>
            <person name="Milse J."/>
            <person name="Hanuschka K."/>
            <person name="Ortseifen V."/>
            <person name="Droste J."/>
            <person name="Brandt D."/>
            <person name="Schlueter L."/>
            <person name="Kutter Y."/>
            <person name="Vinke S."/>
            <person name="Viehoefer P."/>
            <person name="Jacob L."/>
            <person name="Luebke N.-C."/>
            <person name="Schulte-Berndt E."/>
            <person name="Hain C."/>
            <person name="Linder M."/>
            <person name="Schmidt P."/>
            <person name="Wollenschlaeger L."/>
            <person name="Luttermann T."/>
            <person name="Thieme E."/>
            <person name="Hassa J."/>
            <person name="Haak M."/>
            <person name="Wittchen M."/>
            <person name="Mentz A."/>
            <person name="Persicke M."/>
            <person name="Busche T."/>
            <person name="Ruckert C."/>
        </authorList>
    </citation>
    <scope>NUCLEOTIDE SEQUENCE [LARGE SCALE GENOMIC DNA]</scope>
    <source>
        <strain evidence="2 3">2039</strain>
    </source>
</reference>
<feature type="transmembrane region" description="Helical" evidence="1">
    <location>
        <begin position="31"/>
        <end position="48"/>
    </location>
</feature>
<dbReference type="EMBL" id="CP046455">
    <property type="protein sequence ID" value="QGU07825.1"/>
    <property type="molecule type" value="Genomic_DNA"/>
</dbReference>
<accession>A0A6B8W979</accession>
<keyword evidence="1" id="KW-0472">Membrane</keyword>
<keyword evidence="3" id="KW-1185">Reference proteome</keyword>
<organism evidence="2 3">
    <name type="scientific">Corynebacterium occultum</name>
    <dbReference type="NCBI Taxonomy" id="2675219"/>
    <lineage>
        <taxon>Bacteria</taxon>
        <taxon>Bacillati</taxon>
        <taxon>Actinomycetota</taxon>
        <taxon>Actinomycetes</taxon>
        <taxon>Mycobacteriales</taxon>
        <taxon>Corynebacteriaceae</taxon>
        <taxon>Corynebacterium</taxon>
    </lineage>
</organism>
<dbReference type="Proteomes" id="UP000424462">
    <property type="component" value="Chromosome"/>
</dbReference>
<name>A0A6B8W979_9CORY</name>
<evidence type="ECO:0000313" key="2">
    <source>
        <dbReference type="EMBL" id="QGU07825.1"/>
    </source>
</evidence>
<sequence>MDRKSLLKLLAVCLLVVGYVFIAAFDFHREAIAPFIVLAVAAIFFLPLKRSESHPEDAESRSS</sequence>